<keyword evidence="1" id="KW-0805">Transcription regulation</keyword>
<dbReference type="InterPro" id="IPR050204">
    <property type="entry name" value="AraC_XylS_family_regulators"/>
</dbReference>
<dbReference type="SMART" id="SM00342">
    <property type="entry name" value="HTH_ARAC"/>
    <property type="match status" value="1"/>
</dbReference>
<dbReference type="InterPro" id="IPR009057">
    <property type="entry name" value="Homeodomain-like_sf"/>
</dbReference>
<dbReference type="InterPro" id="IPR018060">
    <property type="entry name" value="HTH_AraC"/>
</dbReference>
<evidence type="ECO:0000256" key="3">
    <source>
        <dbReference type="ARBA" id="ARBA00023163"/>
    </source>
</evidence>
<reference evidence="5 6" key="1">
    <citation type="submission" date="2020-08" db="EMBL/GenBank/DDBJ databases">
        <title>Genomic Encyclopedia of Type Strains, Phase IV (KMG-IV): sequencing the most valuable type-strain genomes for metagenomic binning, comparative biology and taxonomic classification.</title>
        <authorList>
            <person name="Goeker M."/>
        </authorList>
    </citation>
    <scope>NUCLEOTIDE SEQUENCE [LARGE SCALE GENOMIC DNA]</scope>
    <source>
        <strain evidence="5 6">DSM 28101</strain>
    </source>
</reference>
<feature type="domain" description="HTH araC/xylS-type" evidence="4">
    <location>
        <begin position="203"/>
        <end position="301"/>
    </location>
</feature>
<dbReference type="Proteomes" id="UP000530571">
    <property type="component" value="Unassembled WGS sequence"/>
</dbReference>
<sequence>MDPLTDVLSLMRPQNHMSAGFRAGGPWAIAFPAVSGTIKCGAVVCGGCWLSVEDGGRPVCLGAGEGFVLPQGRPFRLASDLDLDPVPAAAVFPTARRGGIAEHGQGEDCFLVSSRFVLEGPNADFLLSLLPPLIHIGNGAEWQSLRWSVERMMAELGDERPGSELIIRQLAHMILVQALRAYLETEKGNAGGWLAALSDRQIGAAIRAIHADPGRRFTIADLASVAGMSRSTFALRFKEKVGQAPMEYLTAWRMILAAERMQSSNAPLSAIAADLGYESESAFSKAFRRVMAVPPRQFVRMAATV</sequence>
<keyword evidence="3" id="KW-0804">Transcription</keyword>
<protein>
    <submittedName>
        <fullName evidence="5">AraC-like DNA-binding protein</fullName>
    </submittedName>
</protein>
<organism evidence="5 6">
    <name type="scientific">Martelella radicis</name>
    <dbReference type="NCBI Taxonomy" id="1397476"/>
    <lineage>
        <taxon>Bacteria</taxon>
        <taxon>Pseudomonadati</taxon>
        <taxon>Pseudomonadota</taxon>
        <taxon>Alphaproteobacteria</taxon>
        <taxon>Hyphomicrobiales</taxon>
        <taxon>Aurantimonadaceae</taxon>
        <taxon>Martelella</taxon>
    </lineage>
</organism>
<dbReference type="SUPFAM" id="SSF46689">
    <property type="entry name" value="Homeodomain-like"/>
    <property type="match status" value="2"/>
</dbReference>
<dbReference type="RefSeq" id="WP_183483353.1">
    <property type="nucleotide sequence ID" value="NZ_JACIDZ010000002.1"/>
</dbReference>
<dbReference type="GO" id="GO:0003700">
    <property type="term" value="F:DNA-binding transcription factor activity"/>
    <property type="evidence" value="ECO:0007669"/>
    <property type="project" value="InterPro"/>
</dbReference>
<gene>
    <name evidence="5" type="ORF">GGR30_001120</name>
</gene>
<keyword evidence="2 5" id="KW-0238">DNA-binding</keyword>
<dbReference type="InterPro" id="IPR032783">
    <property type="entry name" value="AraC_lig"/>
</dbReference>
<dbReference type="GO" id="GO:0043565">
    <property type="term" value="F:sequence-specific DNA binding"/>
    <property type="evidence" value="ECO:0007669"/>
    <property type="project" value="InterPro"/>
</dbReference>
<dbReference type="EMBL" id="JACIDZ010000002">
    <property type="protein sequence ID" value="MBB4121209.1"/>
    <property type="molecule type" value="Genomic_DNA"/>
</dbReference>
<dbReference type="AlphaFoldDB" id="A0A7W6PA41"/>
<name>A0A7W6PA41_9HYPH</name>
<evidence type="ECO:0000259" key="4">
    <source>
        <dbReference type="PROSITE" id="PS01124"/>
    </source>
</evidence>
<evidence type="ECO:0000313" key="6">
    <source>
        <dbReference type="Proteomes" id="UP000530571"/>
    </source>
</evidence>
<evidence type="ECO:0000256" key="2">
    <source>
        <dbReference type="ARBA" id="ARBA00023125"/>
    </source>
</evidence>
<evidence type="ECO:0000313" key="5">
    <source>
        <dbReference type="EMBL" id="MBB4121209.1"/>
    </source>
</evidence>
<keyword evidence="6" id="KW-1185">Reference proteome</keyword>
<dbReference type="PANTHER" id="PTHR46796:SF7">
    <property type="entry name" value="ARAC FAMILY TRANSCRIPTIONAL REGULATOR"/>
    <property type="match status" value="1"/>
</dbReference>
<dbReference type="Gene3D" id="1.10.10.60">
    <property type="entry name" value="Homeodomain-like"/>
    <property type="match status" value="2"/>
</dbReference>
<dbReference type="Pfam" id="PF12852">
    <property type="entry name" value="Cupin_6"/>
    <property type="match status" value="1"/>
</dbReference>
<dbReference type="PROSITE" id="PS00041">
    <property type="entry name" value="HTH_ARAC_FAMILY_1"/>
    <property type="match status" value="1"/>
</dbReference>
<dbReference type="PANTHER" id="PTHR46796">
    <property type="entry name" value="HTH-TYPE TRANSCRIPTIONAL ACTIVATOR RHAS-RELATED"/>
    <property type="match status" value="1"/>
</dbReference>
<dbReference type="PROSITE" id="PS01124">
    <property type="entry name" value="HTH_ARAC_FAMILY_2"/>
    <property type="match status" value="1"/>
</dbReference>
<dbReference type="Pfam" id="PF12833">
    <property type="entry name" value="HTH_18"/>
    <property type="match status" value="1"/>
</dbReference>
<dbReference type="InterPro" id="IPR018062">
    <property type="entry name" value="HTH_AraC-typ_CS"/>
</dbReference>
<proteinExistence type="predicted"/>
<evidence type="ECO:0000256" key="1">
    <source>
        <dbReference type="ARBA" id="ARBA00023015"/>
    </source>
</evidence>
<comment type="caution">
    <text evidence="5">The sequence shown here is derived from an EMBL/GenBank/DDBJ whole genome shotgun (WGS) entry which is preliminary data.</text>
</comment>
<accession>A0A7W6PA41</accession>